<comment type="subcellular location">
    <subcellularLocation>
        <location evidence="1">Membrane</location>
        <topology evidence="1">Multi-pass membrane protein</topology>
    </subcellularLocation>
</comment>
<feature type="transmembrane region" description="Helical" evidence="7">
    <location>
        <begin position="209"/>
        <end position="233"/>
    </location>
</feature>
<sequence>MDKIKVISKRVIRFKRELVLVLTPLILLPVLYSIPLKQAKCLYVFLVMVTYWCTEALPVAVTSLIPIVIFPTFGIMASSKVCPQYFADTIILFMGGVILAVAMENWNLHRRVALHILMYVGVKPTMLLLGLMLTTSILSMWMNNSATTVTMMPIANAILKTLYGDEESTDMSNSKSPCPHFQGPPHLEIDEETIGKMVRKENKHIVKGILLSIPYSASIGGIATLTGSVPNLILDGQVKRTFPNSHTLTFGSWLLFALPFMLLLLLSAWLWISILYGGLQGRYGCCHPVLNTVLTGSDCCVLSCRFAEKAVGFVFLLFVIILFTRSPKYMLGWEKIFQPKYVSDAAASTLIIILLFIFPSQKPTYKWKIDPSGMYMVPLLSWKTVQKKVPWNVLILLGGGFALAKGTEESELSVWIGDLFQPLEKISASAAVLLISLTVSVVTEFLNSSVTSAVLLPVLAKLSVRMKVHPLYLMVPATVSSSFAFTLPSGTPENTIAFSSRQLHVKDMVKGGIVLNVWGNILLFLAINTWGQPIFQLSTYPD</sequence>
<evidence type="ECO:0000256" key="2">
    <source>
        <dbReference type="ARBA" id="ARBA00006772"/>
    </source>
</evidence>
<evidence type="ECO:0000313" key="8">
    <source>
        <dbReference type="Ensembl" id="ENSCMIP00000038306.1"/>
    </source>
</evidence>
<evidence type="ECO:0000256" key="1">
    <source>
        <dbReference type="ARBA" id="ARBA00004141"/>
    </source>
</evidence>
<feature type="transmembrane region" description="Helical" evidence="7">
    <location>
        <begin position="43"/>
        <end position="73"/>
    </location>
</feature>
<dbReference type="AlphaFoldDB" id="A0A4W3JFW0"/>
<dbReference type="GeneTree" id="ENSGT01030000234550"/>
<reference evidence="9" key="2">
    <citation type="journal article" date="2007" name="PLoS Biol.">
        <title>Survey sequencing and comparative analysis of the elephant shark (Callorhinchus milii) genome.</title>
        <authorList>
            <person name="Venkatesh B."/>
            <person name="Kirkness E.F."/>
            <person name="Loh Y.H."/>
            <person name="Halpern A.L."/>
            <person name="Lee A.P."/>
            <person name="Johnson J."/>
            <person name="Dandona N."/>
            <person name="Viswanathan L.D."/>
            <person name="Tay A."/>
            <person name="Venter J.C."/>
            <person name="Strausberg R.L."/>
            <person name="Brenner S."/>
        </authorList>
    </citation>
    <scope>NUCLEOTIDE SEQUENCE [LARGE SCALE GENOMIC DNA]</scope>
</reference>
<feature type="transmembrane region" description="Helical" evidence="7">
    <location>
        <begin position="508"/>
        <end position="527"/>
    </location>
</feature>
<dbReference type="Ensembl" id="ENSCMIT00000038856.1">
    <property type="protein sequence ID" value="ENSCMIP00000038306.1"/>
    <property type="gene ID" value="ENSCMIG00000016085.1"/>
</dbReference>
<keyword evidence="6" id="KW-0739">Sodium transport</keyword>
<evidence type="ECO:0000256" key="5">
    <source>
        <dbReference type="ARBA" id="ARBA00023136"/>
    </source>
</evidence>
<accession>A0A4W3JFW0</accession>
<keyword evidence="6" id="KW-0813">Transport</keyword>
<keyword evidence="5 7" id="KW-0472">Membrane</keyword>
<feature type="transmembrane region" description="Helical" evidence="7">
    <location>
        <begin position="341"/>
        <end position="358"/>
    </location>
</feature>
<reference evidence="8" key="4">
    <citation type="submission" date="2025-08" db="UniProtKB">
        <authorList>
            <consortium name="Ensembl"/>
        </authorList>
    </citation>
    <scope>IDENTIFICATION</scope>
</reference>
<evidence type="ECO:0000313" key="9">
    <source>
        <dbReference type="Proteomes" id="UP000314986"/>
    </source>
</evidence>
<feature type="transmembrane region" description="Helical" evidence="7">
    <location>
        <begin position="310"/>
        <end position="329"/>
    </location>
</feature>
<dbReference type="InterPro" id="IPR001898">
    <property type="entry name" value="SLC13A/DASS"/>
</dbReference>
<protein>
    <submittedName>
        <fullName evidence="8">Solute carrier family 13 member 3-like</fullName>
    </submittedName>
</protein>
<evidence type="ECO:0000256" key="7">
    <source>
        <dbReference type="SAM" id="Phobius"/>
    </source>
</evidence>
<keyword evidence="6" id="KW-0915">Sodium</keyword>
<keyword evidence="4 7" id="KW-1133">Transmembrane helix</keyword>
<comment type="similarity">
    <text evidence="2">Belongs to the SLC13A/DASS transporter (TC 2.A.47) family. NADC subfamily.</text>
</comment>
<keyword evidence="3 7" id="KW-0812">Transmembrane</keyword>
<dbReference type="GO" id="GO:0005886">
    <property type="term" value="C:plasma membrane"/>
    <property type="evidence" value="ECO:0007669"/>
    <property type="project" value="TreeGrafter"/>
</dbReference>
<keyword evidence="9" id="KW-1185">Reference proteome</keyword>
<dbReference type="GO" id="GO:0017153">
    <property type="term" value="F:sodium:dicarboxylate symporter activity"/>
    <property type="evidence" value="ECO:0007669"/>
    <property type="project" value="TreeGrafter"/>
</dbReference>
<evidence type="ECO:0000256" key="4">
    <source>
        <dbReference type="ARBA" id="ARBA00022989"/>
    </source>
</evidence>
<reference evidence="9" key="1">
    <citation type="journal article" date="2006" name="Science">
        <title>Ancient noncoding elements conserved in the human genome.</title>
        <authorList>
            <person name="Venkatesh B."/>
            <person name="Kirkness E.F."/>
            <person name="Loh Y.H."/>
            <person name="Halpern A.L."/>
            <person name="Lee A.P."/>
            <person name="Johnson J."/>
            <person name="Dandona N."/>
            <person name="Viswanathan L.D."/>
            <person name="Tay A."/>
            <person name="Venter J.C."/>
            <person name="Strausberg R.L."/>
            <person name="Brenner S."/>
        </authorList>
    </citation>
    <scope>NUCLEOTIDE SEQUENCE [LARGE SCALE GENOMIC DNA]</scope>
</reference>
<feature type="transmembrane region" description="Helical" evidence="7">
    <location>
        <begin position="112"/>
        <end position="133"/>
    </location>
</feature>
<evidence type="ECO:0000256" key="6">
    <source>
        <dbReference type="ARBA" id="ARBA00023201"/>
    </source>
</evidence>
<name>A0A4W3JFW0_CALMI</name>
<dbReference type="Pfam" id="PF00939">
    <property type="entry name" value="Na_sulph_symp"/>
    <property type="match status" value="1"/>
</dbReference>
<evidence type="ECO:0000256" key="3">
    <source>
        <dbReference type="ARBA" id="ARBA00022692"/>
    </source>
</evidence>
<feature type="transmembrane region" description="Helical" evidence="7">
    <location>
        <begin position="253"/>
        <end position="272"/>
    </location>
</feature>
<dbReference type="PANTHER" id="PTHR10283:SF62">
    <property type="entry name" value="NA(+)_DICARBOXYLATE COTRANSPORTER 3"/>
    <property type="match status" value="1"/>
</dbReference>
<feature type="transmembrane region" description="Helical" evidence="7">
    <location>
        <begin position="85"/>
        <end position="106"/>
    </location>
</feature>
<organism evidence="8 9">
    <name type="scientific">Callorhinchus milii</name>
    <name type="common">Ghost shark</name>
    <dbReference type="NCBI Taxonomy" id="7868"/>
    <lineage>
        <taxon>Eukaryota</taxon>
        <taxon>Metazoa</taxon>
        <taxon>Chordata</taxon>
        <taxon>Craniata</taxon>
        <taxon>Vertebrata</taxon>
        <taxon>Chondrichthyes</taxon>
        <taxon>Holocephali</taxon>
        <taxon>Chimaeriformes</taxon>
        <taxon>Callorhinchidae</taxon>
        <taxon>Callorhinchus</taxon>
    </lineage>
</organism>
<dbReference type="GO" id="GO:0015137">
    <property type="term" value="F:citrate transmembrane transporter activity"/>
    <property type="evidence" value="ECO:0007669"/>
    <property type="project" value="TreeGrafter"/>
</dbReference>
<proteinExistence type="inferred from homology"/>
<reference evidence="8" key="5">
    <citation type="submission" date="2025-09" db="UniProtKB">
        <authorList>
            <consortium name="Ensembl"/>
        </authorList>
    </citation>
    <scope>IDENTIFICATION</scope>
</reference>
<dbReference type="PANTHER" id="PTHR10283">
    <property type="entry name" value="SOLUTE CARRIER FAMILY 13 MEMBER"/>
    <property type="match status" value="1"/>
</dbReference>
<dbReference type="GO" id="GO:0015141">
    <property type="term" value="F:succinate transmembrane transporter activity"/>
    <property type="evidence" value="ECO:0007669"/>
    <property type="project" value="TreeGrafter"/>
</dbReference>
<reference evidence="9" key="3">
    <citation type="journal article" date="2014" name="Nature">
        <title>Elephant shark genome provides unique insights into gnathostome evolution.</title>
        <authorList>
            <consortium name="International Elephant Shark Genome Sequencing Consortium"/>
            <person name="Venkatesh B."/>
            <person name="Lee A.P."/>
            <person name="Ravi V."/>
            <person name="Maurya A.K."/>
            <person name="Lian M.M."/>
            <person name="Swann J.B."/>
            <person name="Ohta Y."/>
            <person name="Flajnik M.F."/>
            <person name="Sutoh Y."/>
            <person name="Kasahara M."/>
            <person name="Hoon S."/>
            <person name="Gangu V."/>
            <person name="Roy S.W."/>
            <person name="Irimia M."/>
            <person name="Korzh V."/>
            <person name="Kondrychyn I."/>
            <person name="Lim Z.W."/>
            <person name="Tay B.H."/>
            <person name="Tohari S."/>
            <person name="Kong K.W."/>
            <person name="Ho S."/>
            <person name="Lorente-Galdos B."/>
            <person name="Quilez J."/>
            <person name="Marques-Bonet T."/>
            <person name="Raney B.J."/>
            <person name="Ingham P.W."/>
            <person name="Tay A."/>
            <person name="Hillier L.W."/>
            <person name="Minx P."/>
            <person name="Boehm T."/>
            <person name="Wilson R.K."/>
            <person name="Brenner S."/>
            <person name="Warren W.C."/>
        </authorList>
    </citation>
    <scope>NUCLEOTIDE SEQUENCE [LARGE SCALE GENOMIC DNA]</scope>
</reference>
<dbReference type="Proteomes" id="UP000314986">
    <property type="component" value="Unassembled WGS sequence"/>
</dbReference>
<keyword evidence="6" id="KW-0406">Ion transport</keyword>